<sequence>MSVPSLLTKSNYSFLSSALTIQEIVDYAVSKDHKYVVISDFENAHAWASFYREANRKSLIPVFGLQLNYKNSSVLFLAKNKEGYKELLRIVNSKNPKDLKPGNLILIHLDGQDHFEKWGEDKYIANSDEENGVYIRENKFLKADDFEFFCVLRAIANNTVISKELSLNSQFVNDYLDFPLDKSFLESKQVKNIYKILESCSKYEIDSERDTLNFFDNPEEIIRGILEESFEKLEVENKTKYRDRLESELKVIIDKGFCEYFLIVHDAVKWSKNNGVYVGPGRGSVCGSLIAYLLDITEIDPIKYELYFERFLNATRSTIPDIDVDLANNKRDLLFEYLKNKYGEDHVALIATYQTFKIKNSIREIAKVYEVSDIEIDQCINSLNSVEYGNNLNLDEIFKLPNPIRTLLINYPIIREHLKKIRDYPKNLSVHAAGVIISSKPLINFVPLINSFSLKSTQWDADELKKLGLIKFDFLALQYLTGLSNMESKINVDWKTVDLNDPKVYETIISGRNAFIFQFENPKIRSLIQNYRPTCLLDLALISSIYRPGASDQIPALLAKKSTEEKKGYHEGLVAIDEKADIFSKMLKDTYGFLIYQEQLMKLVSTVTYCSFGEADTFRRELLEKEEEVKKWFFKKAERNFEKEEIDVMWESISKFAKYGFNKSHAVAYAMISYRLMWIKTYYPEVFYAELMSLTMSKECLFELEERNFSIALPSYGKSLYDEFRFIDCVCYFPLNKIVGLSSDFQEQFGKIEFNKLNALEAIQEFIKVGVSLENLKLLIRAGYFNILFANSESEYYWEKNLQEIYDHTIYIKNEKPLFDLNLIPVSPDKEVIEKYKEYKNILLGINFYKNRIPSKIFEKYSNLKRLNTLIRQKSGSFFEKYIGFVVSVKERRTFKDIPFVWLKLADGFYTSPDIAFFGDEKLRNALKEAAVENKPAIVDVERSEDFFKALKIRVIK</sequence>
<dbReference type="PANTHER" id="PTHR32294">
    <property type="entry name" value="DNA POLYMERASE III SUBUNIT ALPHA"/>
    <property type="match status" value="1"/>
</dbReference>
<dbReference type="GO" id="GO:0003887">
    <property type="term" value="F:DNA-directed DNA polymerase activity"/>
    <property type="evidence" value="ECO:0007669"/>
    <property type="project" value="UniProtKB-KW"/>
</dbReference>
<comment type="caution">
    <text evidence="6">The sequence shown here is derived from an EMBL/GenBank/DDBJ whole genome shotgun (WGS) entry which is preliminary data.</text>
</comment>
<keyword evidence="4" id="KW-0239">DNA-directed DNA polymerase</keyword>
<evidence type="ECO:0000313" key="6">
    <source>
        <dbReference type="EMBL" id="GCE63277.1"/>
    </source>
</evidence>
<evidence type="ECO:0000256" key="2">
    <source>
        <dbReference type="ARBA" id="ARBA00022695"/>
    </source>
</evidence>
<dbReference type="PANTHER" id="PTHR32294:SF0">
    <property type="entry name" value="DNA POLYMERASE III SUBUNIT ALPHA"/>
    <property type="match status" value="1"/>
</dbReference>
<dbReference type="Pfam" id="PF02811">
    <property type="entry name" value="PHP"/>
    <property type="match status" value="1"/>
</dbReference>
<dbReference type="Gene3D" id="3.20.20.140">
    <property type="entry name" value="Metal-dependent hydrolases"/>
    <property type="match status" value="1"/>
</dbReference>
<name>A0A478FQB6_9MOLU</name>
<dbReference type="SMART" id="SM00481">
    <property type="entry name" value="POLIIIAc"/>
    <property type="match status" value="1"/>
</dbReference>
<feature type="domain" description="Polymerase/histidinol phosphatase N-terminal" evidence="5">
    <location>
        <begin position="6"/>
        <end position="71"/>
    </location>
</feature>
<gene>
    <name evidence="6" type="primary">dnaE</name>
    <name evidence="6" type="ORF">MHSWG343_02640</name>
</gene>
<dbReference type="InterPro" id="IPR040982">
    <property type="entry name" value="DNA_pol3_finger"/>
</dbReference>
<dbReference type="GO" id="GO:0008408">
    <property type="term" value="F:3'-5' exonuclease activity"/>
    <property type="evidence" value="ECO:0007669"/>
    <property type="project" value="InterPro"/>
</dbReference>
<keyword evidence="1" id="KW-0808">Transferase</keyword>
<dbReference type="InterPro" id="IPR004013">
    <property type="entry name" value="PHP_dom"/>
</dbReference>
<dbReference type="GO" id="GO:0006260">
    <property type="term" value="P:DNA replication"/>
    <property type="evidence" value="ECO:0007669"/>
    <property type="project" value="UniProtKB-KW"/>
</dbReference>
<dbReference type="CDD" id="cd07431">
    <property type="entry name" value="PHP_PolIIIA"/>
    <property type="match status" value="1"/>
</dbReference>
<evidence type="ECO:0000256" key="1">
    <source>
        <dbReference type="ARBA" id="ARBA00022679"/>
    </source>
</evidence>
<evidence type="ECO:0000256" key="4">
    <source>
        <dbReference type="ARBA" id="ARBA00022932"/>
    </source>
</evidence>
<dbReference type="InterPro" id="IPR011708">
    <property type="entry name" value="DNA_pol3_alpha_NTPase_dom"/>
</dbReference>
<reference evidence="6 7" key="1">
    <citation type="submission" date="2019-01" db="EMBL/GenBank/DDBJ databases">
        <title>Draft genome sequences of Candidatus Mycoplasma haemohominis SWG34-3 identified from a patient with pyrexia, anemia and liver dysfunction.</title>
        <authorList>
            <person name="Sekizuka T."/>
            <person name="Hattori N."/>
            <person name="Katano H."/>
            <person name="Takuma T."/>
            <person name="Ito T."/>
            <person name="Arai N."/>
            <person name="Yanai R."/>
            <person name="Ishii S."/>
            <person name="Miura Y."/>
            <person name="Tokunaga T."/>
            <person name="Watanabe H."/>
            <person name="Nomura N."/>
            <person name="Eguchi J."/>
            <person name="Arai T."/>
            <person name="Hasegawa H."/>
            <person name="Nakamaki T."/>
            <person name="Wakita T."/>
            <person name="Niki Y."/>
            <person name="Kuroda M."/>
        </authorList>
    </citation>
    <scope>NUCLEOTIDE SEQUENCE [LARGE SCALE GENOMIC DNA]</scope>
    <source>
        <strain evidence="6">SWG34-3</strain>
    </source>
</reference>
<proteinExistence type="predicted"/>
<accession>A0A478FQB6</accession>
<dbReference type="InterPro" id="IPR003141">
    <property type="entry name" value="Pol/His_phosphatase_N"/>
</dbReference>
<protein>
    <submittedName>
        <fullName evidence="6">DNA polymerase III subunit alpha</fullName>
    </submittedName>
</protein>
<dbReference type="EMBL" id="BIMN01000001">
    <property type="protein sequence ID" value="GCE63277.1"/>
    <property type="molecule type" value="Genomic_DNA"/>
</dbReference>
<organism evidence="6 7">
    <name type="scientific">Candidatus Mycoplasma haematohominis</name>
    <dbReference type="NCBI Taxonomy" id="1494318"/>
    <lineage>
        <taxon>Bacteria</taxon>
        <taxon>Bacillati</taxon>
        <taxon>Mycoplasmatota</taxon>
        <taxon>Mollicutes</taxon>
        <taxon>Mycoplasmataceae</taxon>
        <taxon>Mycoplasma</taxon>
    </lineage>
</organism>
<evidence type="ECO:0000256" key="3">
    <source>
        <dbReference type="ARBA" id="ARBA00022705"/>
    </source>
</evidence>
<keyword evidence="2" id="KW-0548">Nucleotidyltransferase</keyword>
<evidence type="ECO:0000259" key="5">
    <source>
        <dbReference type="SMART" id="SM00481"/>
    </source>
</evidence>
<dbReference type="Pfam" id="PF17657">
    <property type="entry name" value="DNA_pol3_finger"/>
    <property type="match status" value="1"/>
</dbReference>
<dbReference type="AlphaFoldDB" id="A0A478FQB6"/>
<evidence type="ECO:0000313" key="7">
    <source>
        <dbReference type="Proteomes" id="UP000324831"/>
    </source>
</evidence>
<keyword evidence="3" id="KW-0235">DNA replication</keyword>
<dbReference type="Pfam" id="PF07733">
    <property type="entry name" value="DNA_pol3_alpha"/>
    <property type="match status" value="1"/>
</dbReference>
<dbReference type="InterPro" id="IPR004805">
    <property type="entry name" value="DnaE2/DnaE/PolC"/>
</dbReference>
<dbReference type="Proteomes" id="UP000324831">
    <property type="component" value="Unassembled WGS sequence"/>
</dbReference>
<dbReference type="NCBIfam" id="TIGR00594">
    <property type="entry name" value="polc"/>
    <property type="match status" value="1"/>
</dbReference>